<keyword evidence="4 7" id="KW-1133">Transmembrane helix</keyword>
<comment type="similarity">
    <text evidence="7">Belongs to the sulfotransferase 6 family.</text>
</comment>
<accession>A0A0R3VUH6</accession>
<protein>
    <recommendedName>
        <fullName evidence="7">Heparan-sulfate 6-O-sulfotransferase</fullName>
        <ecNumber evidence="7">2.8.2.-</ecNumber>
    </recommendedName>
</protein>
<dbReference type="InterPro" id="IPR027417">
    <property type="entry name" value="P-loop_NTPase"/>
</dbReference>
<keyword evidence="7" id="KW-0735">Signal-anchor</keyword>
<organism evidence="10">
    <name type="scientific">Taenia asiatica</name>
    <name type="common">Asian tapeworm</name>
    <dbReference type="NCBI Taxonomy" id="60517"/>
    <lineage>
        <taxon>Eukaryota</taxon>
        <taxon>Metazoa</taxon>
        <taxon>Spiralia</taxon>
        <taxon>Lophotrochozoa</taxon>
        <taxon>Platyhelminthes</taxon>
        <taxon>Cestoda</taxon>
        <taxon>Eucestoda</taxon>
        <taxon>Cyclophyllidea</taxon>
        <taxon>Taeniidae</taxon>
        <taxon>Taenia</taxon>
    </lineage>
</organism>
<evidence type="ECO:0000313" key="8">
    <source>
        <dbReference type="EMBL" id="VDK22245.1"/>
    </source>
</evidence>
<comment type="function">
    <text evidence="7">6-O-sulfation enzyme which catalyzes the transfer of sulfate from 3'-phosphoadenosine 5'-phosphosulfate (PAPS) to position 6 of the N-sulfoglucosamine residue (GlcNS) of heparan sulfate.</text>
</comment>
<dbReference type="Gene3D" id="3.40.50.300">
    <property type="entry name" value="P-loop containing nucleotide triphosphate hydrolases"/>
    <property type="match status" value="1"/>
</dbReference>
<proteinExistence type="inferred from homology"/>
<evidence type="ECO:0000256" key="5">
    <source>
        <dbReference type="ARBA" id="ARBA00023136"/>
    </source>
</evidence>
<evidence type="ECO:0000256" key="2">
    <source>
        <dbReference type="ARBA" id="ARBA00022679"/>
    </source>
</evidence>
<sequence>MVKLMGYLNFTNASRFLFLVVIHFILLYWYFQRAYIIDGVKSRHAFPHHFSKNYSFFYPEVNPEVVLVFVHIQKTGGSFIESALTKDGVFGFPCNCGREVKFCRCYRGHDVWLFSRYSVGWRCGLHADFTELRECVPRMLDALEHRERPRRLVYFTVLRGALERYLSEWLHTRRGGTWLRATLKCRGQPPLPSQYRPCSYIFDVDVSQLSFSRFADCPGSLSNNRQTRMIASIDDLGCYSKLKEWTSPIGLGVNFSPSQMYLLASAVENLATSFATFGLIEHTVYTQYMYRMLFGLVFRIPFENNANDSWVNEAYQEPGLLPSDWEKVAEARNRIDMMFMAFARHLFAYRLAARLRAESILPVRLRLLLRQVQPRLLLSDGTLEARICRHLSRFFKKEAAWREMNSQVTYNVTNREV</sequence>
<dbReference type="PANTHER" id="PTHR12812">
    <property type="entry name" value="HEPARAN SULFATE 6-O-SULFOTRANSFERASE 3"/>
    <property type="match status" value="1"/>
</dbReference>
<evidence type="ECO:0000256" key="7">
    <source>
        <dbReference type="RuleBase" id="RU364122"/>
    </source>
</evidence>
<evidence type="ECO:0000313" key="10">
    <source>
        <dbReference type="WBParaSite" id="TASK_0000097201-mRNA-1"/>
    </source>
</evidence>
<reference evidence="10" key="1">
    <citation type="submission" date="2017-02" db="UniProtKB">
        <authorList>
            <consortium name="WormBaseParasite"/>
        </authorList>
    </citation>
    <scope>IDENTIFICATION</scope>
</reference>
<comment type="catalytic activity">
    <reaction evidence="7">
        <text>alpha-D-glucosaminyl-[heparan sulfate](n) + 3'-phosphoadenylyl sulfate = 6-sulfo-alpha-D-glucosaminyl-[heparan sulfate](n) + adenosine 3',5'-bisphosphate + H(+)</text>
        <dbReference type="Rhea" id="RHEA:56604"/>
        <dbReference type="Rhea" id="RHEA-COMP:9830"/>
        <dbReference type="Rhea" id="RHEA-COMP:14621"/>
        <dbReference type="ChEBI" id="CHEBI:15378"/>
        <dbReference type="ChEBI" id="CHEBI:58339"/>
        <dbReference type="ChEBI" id="CHEBI:58343"/>
        <dbReference type="ChEBI" id="CHEBI:58388"/>
        <dbReference type="ChEBI" id="CHEBI:140604"/>
    </reaction>
</comment>
<keyword evidence="9" id="KW-1185">Reference proteome</keyword>
<keyword evidence="6" id="KW-0325">Glycoprotein</keyword>
<evidence type="ECO:0000256" key="3">
    <source>
        <dbReference type="ARBA" id="ARBA00022692"/>
    </source>
</evidence>
<dbReference type="EMBL" id="UYRS01000174">
    <property type="protein sequence ID" value="VDK22245.1"/>
    <property type="molecule type" value="Genomic_DNA"/>
</dbReference>
<dbReference type="STRING" id="60517.A0A0R3VUH6"/>
<dbReference type="Proteomes" id="UP000282613">
    <property type="component" value="Unassembled WGS sequence"/>
</dbReference>
<feature type="transmembrane region" description="Helical" evidence="7">
    <location>
        <begin position="12"/>
        <end position="31"/>
    </location>
</feature>
<dbReference type="GO" id="GO:0016020">
    <property type="term" value="C:membrane"/>
    <property type="evidence" value="ECO:0007669"/>
    <property type="project" value="UniProtKB-SubCell"/>
</dbReference>
<dbReference type="GO" id="GO:0017095">
    <property type="term" value="F:heparan sulfate 6-sulfotransferase activity"/>
    <property type="evidence" value="ECO:0007669"/>
    <property type="project" value="TreeGrafter"/>
</dbReference>
<comment type="subcellular location">
    <subcellularLocation>
        <location evidence="1">Membrane</location>
        <topology evidence="1">Single-pass membrane protein</topology>
    </subcellularLocation>
    <subcellularLocation>
        <location evidence="7">Membrane</location>
        <topology evidence="7">Single-pass type II membrane protein</topology>
    </subcellularLocation>
</comment>
<gene>
    <name evidence="8" type="ORF">TASK_LOCUS973</name>
</gene>
<evidence type="ECO:0000256" key="6">
    <source>
        <dbReference type="ARBA" id="ARBA00023180"/>
    </source>
</evidence>
<evidence type="ECO:0000256" key="1">
    <source>
        <dbReference type="ARBA" id="ARBA00004167"/>
    </source>
</evidence>
<reference evidence="8 9" key="2">
    <citation type="submission" date="2018-11" db="EMBL/GenBank/DDBJ databases">
        <authorList>
            <consortium name="Pathogen Informatics"/>
        </authorList>
    </citation>
    <scope>NUCLEOTIDE SEQUENCE [LARGE SCALE GENOMIC DNA]</scope>
</reference>
<dbReference type="OrthoDB" id="406981at2759"/>
<dbReference type="AlphaFoldDB" id="A0A0R3VUH6"/>
<keyword evidence="3 7" id="KW-0812">Transmembrane</keyword>
<dbReference type="EC" id="2.8.2.-" evidence="7"/>
<dbReference type="InterPro" id="IPR010635">
    <property type="entry name" value="Heparan_SO4-6-sulfoTrfase"/>
</dbReference>
<dbReference type="WBParaSite" id="TASK_0000097201-mRNA-1">
    <property type="protein sequence ID" value="TASK_0000097201-mRNA-1"/>
    <property type="gene ID" value="TASK_0000097201"/>
</dbReference>
<dbReference type="PANTHER" id="PTHR12812:SF0">
    <property type="entry name" value="HEPARAN-SULFATE 6-O-SULFOTRANSFERASE"/>
    <property type="match status" value="1"/>
</dbReference>
<keyword evidence="2 7" id="KW-0808">Transferase</keyword>
<keyword evidence="5 7" id="KW-0472">Membrane</keyword>
<evidence type="ECO:0000256" key="4">
    <source>
        <dbReference type="ARBA" id="ARBA00022989"/>
    </source>
</evidence>
<name>A0A0R3VUH6_TAEAS</name>
<evidence type="ECO:0000313" key="9">
    <source>
        <dbReference type="Proteomes" id="UP000282613"/>
    </source>
</evidence>